<organism evidence="2 3">
    <name type="scientific">Colletotrichum gloeosporioides (strain Cg-14)</name>
    <name type="common">Anthracnose fungus</name>
    <name type="synonym">Glomerella cingulata</name>
    <dbReference type="NCBI Taxonomy" id="1237896"/>
    <lineage>
        <taxon>Eukaryota</taxon>
        <taxon>Fungi</taxon>
        <taxon>Dikarya</taxon>
        <taxon>Ascomycota</taxon>
        <taxon>Pezizomycotina</taxon>
        <taxon>Sordariomycetes</taxon>
        <taxon>Hypocreomycetidae</taxon>
        <taxon>Glomerellales</taxon>
        <taxon>Glomerellaceae</taxon>
        <taxon>Colletotrichum</taxon>
        <taxon>Colletotrichum gloeosporioides species complex</taxon>
    </lineage>
</organism>
<comment type="caution">
    <text evidence="2">The sequence shown here is derived from an EMBL/GenBank/DDBJ whole genome shotgun (WGS) entry which is preliminary data.</text>
</comment>
<gene>
    <name evidence="2" type="ORF">CGLO_15639</name>
</gene>
<dbReference type="EMBL" id="AMYD01003709">
    <property type="protein sequence ID" value="EQB45483.1"/>
    <property type="molecule type" value="Genomic_DNA"/>
</dbReference>
<name>T0JYI9_COLGC</name>
<accession>T0JYI9</accession>
<dbReference type="AlphaFoldDB" id="T0JYI9"/>
<evidence type="ECO:0000313" key="3">
    <source>
        <dbReference type="Proteomes" id="UP000015530"/>
    </source>
</evidence>
<evidence type="ECO:0000256" key="1">
    <source>
        <dbReference type="SAM" id="MobiDB-lite"/>
    </source>
</evidence>
<reference evidence="3" key="1">
    <citation type="journal article" date="2013" name="Mol. Plant Microbe Interact.">
        <title>Global aspects of pacC regulation of pathogenicity genes in Colletotrichum gloeosporioides as revealed by transcriptome analysis.</title>
        <authorList>
            <person name="Alkan N."/>
            <person name="Meng X."/>
            <person name="Friedlander G."/>
            <person name="Reuveni E."/>
            <person name="Sukno S."/>
            <person name="Sherman A."/>
            <person name="Thon M."/>
            <person name="Fluhr R."/>
            <person name="Prusky D."/>
        </authorList>
    </citation>
    <scope>NUCLEOTIDE SEQUENCE [LARGE SCALE GENOMIC DNA]</scope>
    <source>
        <strain evidence="3">Cg-14</strain>
    </source>
</reference>
<sequence>MTIIDKRDVLSRDEILRLRSITQLLSLTNGSLDSAPLLGPLLLEDMRLHIDGGGKDGGYTYKECAASFATLLVRKDEVVTVMLQGPKRPGGDDPASGHAVLSIAVRSAGKDEPSPQALPKQAVRRLLQSDVIPDDVSVAHYYATNMANITAGKRVGNVIDILRNLRTARTIQHYAQALAAFRRGLVKRRSDRERWKNDRTYFDDSADQLVAWAYHLSLLHHMFEHRIYQHLHLLARTYKLKSALCVELESPLYHEYYKKATVSDNADGRGKHRYYSDTNPEREMLRHLDTVSEWDWADAGKQYIKNLLLHVRAMMDFVPRDIDLKARPGQEIVSEIVWKTKVRFFEGTIDDGDREMLPISELLGTLKTPEGRTRSTKMQQHIMSWINSQRTAVREGSEYDFDATHHDGAVHHDARHPAVAPNETAPEVGGYY</sequence>
<dbReference type="HOGENOM" id="CLU_634598_0_0_1"/>
<dbReference type="Proteomes" id="UP000015530">
    <property type="component" value="Unassembled WGS sequence"/>
</dbReference>
<proteinExistence type="predicted"/>
<protein>
    <submittedName>
        <fullName evidence="2">Uncharacterized protein</fullName>
    </submittedName>
</protein>
<dbReference type="OrthoDB" id="4829124at2759"/>
<evidence type="ECO:0000313" key="2">
    <source>
        <dbReference type="EMBL" id="EQB45483.1"/>
    </source>
</evidence>
<feature type="region of interest" description="Disordered" evidence="1">
    <location>
        <begin position="412"/>
        <end position="432"/>
    </location>
</feature>